<dbReference type="GO" id="GO:0005829">
    <property type="term" value="C:cytosol"/>
    <property type="evidence" value="ECO:0007669"/>
    <property type="project" value="TreeGrafter"/>
</dbReference>
<dbReference type="Pfam" id="PF13412">
    <property type="entry name" value="HTH_24"/>
    <property type="match status" value="1"/>
</dbReference>
<dbReference type="Gene3D" id="3.30.70.920">
    <property type="match status" value="1"/>
</dbReference>
<dbReference type="GO" id="GO:0043565">
    <property type="term" value="F:sequence-specific DNA binding"/>
    <property type="evidence" value="ECO:0007669"/>
    <property type="project" value="InterPro"/>
</dbReference>
<evidence type="ECO:0000256" key="1">
    <source>
        <dbReference type="ARBA" id="ARBA00023015"/>
    </source>
</evidence>
<gene>
    <name evidence="5" type="ORF">EDD54_2481</name>
</gene>
<evidence type="ECO:0000313" key="5">
    <source>
        <dbReference type="EMBL" id="TDP85626.1"/>
    </source>
</evidence>
<dbReference type="PRINTS" id="PR00033">
    <property type="entry name" value="HTHASNC"/>
</dbReference>
<evidence type="ECO:0000256" key="2">
    <source>
        <dbReference type="ARBA" id="ARBA00023125"/>
    </source>
</evidence>
<dbReference type="InterPro" id="IPR019887">
    <property type="entry name" value="Tscrpt_reg_AsnC/Lrp_C"/>
</dbReference>
<dbReference type="Gene3D" id="1.10.10.10">
    <property type="entry name" value="Winged helix-like DNA-binding domain superfamily/Winged helix DNA-binding domain"/>
    <property type="match status" value="1"/>
</dbReference>
<dbReference type="SUPFAM" id="SSF46785">
    <property type="entry name" value="Winged helix' DNA-binding domain"/>
    <property type="match status" value="1"/>
</dbReference>
<dbReference type="SUPFAM" id="SSF54909">
    <property type="entry name" value="Dimeric alpha+beta barrel"/>
    <property type="match status" value="1"/>
</dbReference>
<dbReference type="PROSITE" id="PS50956">
    <property type="entry name" value="HTH_ASNC_2"/>
    <property type="match status" value="1"/>
</dbReference>
<dbReference type="AlphaFoldDB" id="A0A4R6RJ09"/>
<dbReference type="SMART" id="SM00344">
    <property type="entry name" value="HTH_ASNC"/>
    <property type="match status" value="1"/>
</dbReference>
<dbReference type="InterPro" id="IPR036388">
    <property type="entry name" value="WH-like_DNA-bd_sf"/>
</dbReference>
<comment type="caution">
    <text evidence="5">The sequence shown here is derived from an EMBL/GenBank/DDBJ whole genome shotgun (WGS) entry which is preliminary data.</text>
</comment>
<dbReference type="Proteomes" id="UP000294547">
    <property type="component" value="Unassembled WGS sequence"/>
</dbReference>
<dbReference type="InterPro" id="IPR011991">
    <property type="entry name" value="ArsR-like_HTH"/>
</dbReference>
<name>A0A4R6RJ09_9HYPH</name>
<organism evidence="5 6">
    <name type="scientific">Oharaeibacter diazotrophicus</name>
    <dbReference type="NCBI Taxonomy" id="1920512"/>
    <lineage>
        <taxon>Bacteria</taxon>
        <taxon>Pseudomonadati</taxon>
        <taxon>Pseudomonadota</taxon>
        <taxon>Alphaproteobacteria</taxon>
        <taxon>Hyphomicrobiales</taxon>
        <taxon>Pleomorphomonadaceae</taxon>
        <taxon>Oharaeibacter</taxon>
    </lineage>
</organism>
<dbReference type="InterPro" id="IPR019888">
    <property type="entry name" value="Tscrpt_reg_AsnC-like"/>
</dbReference>
<proteinExistence type="predicted"/>
<evidence type="ECO:0000313" key="6">
    <source>
        <dbReference type="Proteomes" id="UP000294547"/>
    </source>
</evidence>
<protein>
    <submittedName>
        <fullName evidence="5">Lrp/AsnC family transcriptional regulator</fullName>
    </submittedName>
</protein>
<dbReference type="PANTHER" id="PTHR30154:SF17">
    <property type="entry name" value="DNA-BINDING TRANSCRIPTIONAL ACTIVATOR DECR"/>
    <property type="match status" value="1"/>
</dbReference>
<dbReference type="GO" id="GO:0043200">
    <property type="term" value="P:response to amino acid"/>
    <property type="evidence" value="ECO:0007669"/>
    <property type="project" value="TreeGrafter"/>
</dbReference>
<keyword evidence="3" id="KW-0804">Transcription</keyword>
<sequence length="153" mass="17347">MLDDRDRRLLALLQVDADTSLASLAEAVSLSVSACSRRIARLAEAGYVARRVARLDRRRIGLPTTVWVLLKTGRHDGEWLDKFRRAIGDIPEIVEVHRLTGNVDYIMKLALPNVEHYDDVYKRLIHRIELFDVSAYISMETVKADGPLSTDFA</sequence>
<dbReference type="RefSeq" id="WP_126541460.1">
    <property type="nucleotide sequence ID" value="NZ_BSPM01000004.1"/>
</dbReference>
<dbReference type="InterPro" id="IPR036390">
    <property type="entry name" value="WH_DNA-bd_sf"/>
</dbReference>
<dbReference type="PANTHER" id="PTHR30154">
    <property type="entry name" value="LEUCINE-RESPONSIVE REGULATORY PROTEIN"/>
    <property type="match status" value="1"/>
</dbReference>
<evidence type="ECO:0000256" key="3">
    <source>
        <dbReference type="ARBA" id="ARBA00023163"/>
    </source>
</evidence>
<keyword evidence="1" id="KW-0805">Transcription regulation</keyword>
<keyword evidence="2" id="KW-0238">DNA-binding</keyword>
<dbReference type="Pfam" id="PF01037">
    <property type="entry name" value="AsnC_trans_reg"/>
    <property type="match status" value="1"/>
</dbReference>
<dbReference type="GO" id="GO:0006355">
    <property type="term" value="P:regulation of DNA-templated transcription"/>
    <property type="evidence" value="ECO:0007669"/>
    <property type="project" value="UniProtKB-ARBA"/>
</dbReference>
<keyword evidence="6" id="KW-1185">Reference proteome</keyword>
<dbReference type="InterPro" id="IPR011008">
    <property type="entry name" value="Dimeric_a/b-barrel"/>
</dbReference>
<accession>A0A4R6RJ09</accession>
<reference evidence="5 6" key="1">
    <citation type="submission" date="2019-03" db="EMBL/GenBank/DDBJ databases">
        <title>Genomic Encyclopedia of Type Strains, Phase IV (KMG-IV): sequencing the most valuable type-strain genomes for metagenomic binning, comparative biology and taxonomic classification.</title>
        <authorList>
            <person name="Goeker M."/>
        </authorList>
    </citation>
    <scope>NUCLEOTIDE SEQUENCE [LARGE SCALE GENOMIC DNA]</scope>
    <source>
        <strain evidence="5 6">DSM 102969</strain>
    </source>
</reference>
<dbReference type="InterPro" id="IPR000485">
    <property type="entry name" value="AsnC-type_HTH_dom"/>
</dbReference>
<dbReference type="CDD" id="cd00090">
    <property type="entry name" value="HTH_ARSR"/>
    <property type="match status" value="1"/>
</dbReference>
<feature type="domain" description="HTH asnC-type" evidence="4">
    <location>
        <begin position="2"/>
        <end position="63"/>
    </location>
</feature>
<dbReference type="OrthoDB" id="7847328at2"/>
<evidence type="ECO:0000259" key="4">
    <source>
        <dbReference type="PROSITE" id="PS50956"/>
    </source>
</evidence>
<dbReference type="EMBL" id="SNXY01000007">
    <property type="protein sequence ID" value="TDP85626.1"/>
    <property type="molecule type" value="Genomic_DNA"/>
</dbReference>